<dbReference type="Pfam" id="PF13155">
    <property type="entry name" value="Toprim_2"/>
    <property type="match status" value="1"/>
</dbReference>
<dbReference type="Pfam" id="PF08275">
    <property type="entry name" value="DNAG_N"/>
    <property type="match status" value="1"/>
</dbReference>
<dbReference type="SUPFAM" id="SSF56731">
    <property type="entry name" value="DNA primase core"/>
    <property type="match status" value="1"/>
</dbReference>
<keyword evidence="9" id="KW-0460">Magnesium</keyword>
<gene>
    <name evidence="12 14" type="primary">dnaG</name>
    <name evidence="14" type="ordered locus">MCRO_0275</name>
</gene>
<evidence type="ECO:0000256" key="3">
    <source>
        <dbReference type="ARBA" id="ARBA00022679"/>
    </source>
</evidence>
<dbReference type="RefSeq" id="WP_013054237.1">
    <property type="nucleotide sequence ID" value="NC_014014.1"/>
</dbReference>
<dbReference type="GO" id="GO:0005737">
    <property type="term" value="C:cytoplasm"/>
    <property type="evidence" value="ECO:0007669"/>
    <property type="project" value="TreeGrafter"/>
</dbReference>
<dbReference type="GO" id="GO:0006269">
    <property type="term" value="P:DNA replication, synthesis of primer"/>
    <property type="evidence" value="ECO:0007669"/>
    <property type="project" value="UniProtKB-UniRule"/>
</dbReference>
<keyword evidence="2 12" id="KW-0639">Primosome</keyword>
<evidence type="ECO:0000256" key="2">
    <source>
        <dbReference type="ARBA" id="ARBA00022515"/>
    </source>
</evidence>
<dbReference type="STRING" id="512564.MCRO_0275"/>
<evidence type="ECO:0000256" key="9">
    <source>
        <dbReference type="ARBA" id="ARBA00022842"/>
    </source>
</evidence>
<dbReference type="InterPro" id="IPR050219">
    <property type="entry name" value="DnaG_primase"/>
</dbReference>
<dbReference type="InterPro" id="IPR013264">
    <property type="entry name" value="DNAG_N"/>
</dbReference>
<dbReference type="InterPro" id="IPR037068">
    <property type="entry name" value="DNA_primase_core_N_sf"/>
</dbReference>
<feature type="domain" description="Toprim" evidence="13">
    <location>
        <begin position="253"/>
        <end position="332"/>
    </location>
</feature>
<comment type="subunit">
    <text evidence="12">Monomer. Interacts with DnaB.</text>
</comment>
<evidence type="ECO:0000256" key="4">
    <source>
        <dbReference type="ARBA" id="ARBA00022695"/>
    </source>
</evidence>
<reference evidence="14 15" key="3">
    <citation type="journal article" date="2011" name="J. Bacteriol.">
        <title>Genome sequences of Mycoplasma alligatoris A21JP2T and Mycoplasma crocodyli MP145T.</title>
        <authorList>
            <person name="Brown D.R."/>
            <person name="Farmerie W.G."/>
            <person name="May M."/>
            <person name="Benders G.A."/>
            <person name="Durkin A.S."/>
            <person name="Hlavinka K."/>
            <person name="Hostetler J."/>
            <person name="Jackson J."/>
            <person name="Johnson J."/>
            <person name="Miller R.H."/>
            <person name="Paralanov V."/>
            <person name="Radune D."/>
            <person name="Szczypinski B."/>
            <person name="Glass J.I."/>
        </authorList>
    </citation>
    <scope>NUCLEOTIDE SEQUENCE [LARGE SCALE GENOMIC DNA]</scope>
    <source>
        <strain evidence="15">ATCC 51981 / MP145</strain>
    </source>
</reference>
<dbReference type="PANTHER" id="PTHR30313:SF2">
    <property type="entry name" value="DNA PRIMASE"/>
    <property type="match status" value="1"/>
</dbReference>
<dbReference type="SUPFAM" id="SSF57783">
    <property type="entry name" value="Zinc beta-ribbon"/>
    <property type="match status" value="1"/>
</dbReference>
<keyword evidence="11 12" id="KW-0804">Transcription</keyword>
<evidence type="ECO:0000256" key="5">
    <source>
        <dbReference type="ARBA" id="ARBA00022705"/>
    </source>
</evidence>
<dbReference type="CDD" id="cd03364">
    <property type="entry name" value="TOPRIM_DnaG_primases"/>
    <property type="match status" value="1"/>
</dbReference>
<reference evidence="15" key="1">
    <citation type="submission" date="2010-03" db="EMBL/GenBank/DDBJ databases">
        <title>The complete genome of Mycoplasma crocodyli MP145.</title>
        <authorList>
            <person name="Glass J.I."/>
            <person name="Durkin A.S."/>
            <person name="Hostetler J."/>
            <person name="Jackson J."/>
            <person name="Johnson J."/>
            <person name="May M.A."/>
            <person name="Paralanov V."/>
            <person name="Radune D."/>
            <person name="Szczypinski B."/>
            <person name="Brown D.R."/>
        </authorList>
    </citation>
    <scope>NUCLEOTIDE SEQUENCE [LARGE SCALE GENOMIC DNA]</scope>
    <source>
        <strain evidence="15">ATCC 51981 / MP145</strain>
    </source>
</reference>
<keyword evidence="4 12" id="KW-0548">Nucleotidyltransferase</keyword>
<dbReference type="NCBIfam" id="TIGR01391">
    <property type="entry name" value="dnaG"/>
    <property type="match status" value="1"/>
</dbReference>
<dbReference type="EMBL" id="CP001991">
    <property type="protein sequence ID" value="ADE19460.1"/>
    <property type="molecule type" value="Genomic_DNA"/>
</dbReference>
<dbReference type="GO" id="GO:0003899">
    <property type="term" value="F:DNA-directed RNA polymerase activity"/>
    <property type="evidence" value="ECO:0007669"/>
    <property type="project" value="UniProtKB-UniRule"/>
</dbReference>
<evidence type="ECO:0000256" key="7">
    <source>
        <dbReference type="ARBA" id="ARBA00022771"/>
    </source>
</evidence>
<evidence type="ECO:0000256" key="1">
    <source>
        <dbReference type="ARBA" id="ARBA00022478"/>
    </source>
</evidence>
<dbReference type="InterPro" id="IPR030846">
    <property type="entry name" value="DnaG_bac"/>
</dbReference>
<dbReference type="InterPro" id="IPR006171">
    <property type="entry name" value="TOPRIM_dom"/>
</dbReference>
<keyword evidence="7 12" id="KW-0863">Zinc-finger</keyword>
<keyword evidence="1 12" id="KW-0240">DNA-directed RNA polymerase</keyword>
<dbReference type="GO" id="GO:1990077">
    <property type="term" value="C:primosome complex"/>
    <property type="evidence" value="ECO:0007669"/>
    <property type="project" value="UniProtKB-KW"/>
</dbReference>
<dbReference type="GO" id="GO:0008270">
    <property type="term" value="F:zinc ion binding"/>
    <property type="evidence" value="ECO:0007669"/>
    <property type="project" value="UniProtKB-UniRule"/>
</dbReference>
<sequence length="660" mass="75786">MNNIPQEVIDDILHSSDIVAVIGNFLTLTKKGKDFVGLCPFHSDNTPSMNVSSEKQIFKCFSCNVGGNAIAFLMKFKNFKYIEAIEYLAKLINYDYDFSNILKVSNKPIYNQTQTLIIDTLKAANLTYKNNIFNDDEVKKYLDKRGLTTNILDVFNIGFAPYNGIKHTLIKEFAFNEFELKKAGIINNENNEILRKRITFAISNEQGDVIGFSGRSIGDDKPKYINSPETNVFKKNSILYNYFNAKESINLKKQIIITEGFMDTIALYKCDVKNVVSLMGVALSKHHLHLLKNNEVILFLDNDSAGLNATKSTILMLIKENINVKVVINNHKKDPDEILNFYGSKTLTDTLNNLTSGIDFIYDLLIKSYGLDKEITSQKAKSFCTEFANYYFLLDNDLRGFFANKINKSLGFDINSINHNNEVHNNFDNKINSYIDDVKTSEIFLGSNQYNSTKQYKNKNVIYNVHPMNIIVKFLLENPKLVSIYFNNSIKPLGLDLKNKYQFAFIQKIKSIYELVDNEEIKQKLINKLKIIFLRSLSVEYTVDDFDTDCKNSAIIDNYNFNESDYIQEKRAYDNITTISIDIDAIENIVKGSQDSEGDNKVKNKKDFSSELEKDLRSKLSKVEKMYNQFALKEQLEKNEDEPIIQKNLLKATLVQNQKK</sequence>
<organism evidence="14 15">
    <name type="scientific">Mycoplasma crocodyli (strain ATCC 51981 / MP145)</name>
    <dbReference type="NCBI Taxonomy" id="512564"/>
    <lineage>
        <taxon>Bacteria</taxon>
        <taxon>Bacillati</taxon>
        <taxon>Mycoplasmatota</taxon>
        <taxon>Mollicutes</taxon>
        <taxon>Mycoplasmataceae</taxon>
        <taxon>Mycoplasma</taxon>
    </lineage>
</organism>
<dbReference type="GO" id="GO:0000428">
    <property type="term" value="C:DNA-directed RNA polymerase complex"/>
    <property type="evidence" value="ECO:0007669"/>
    <property type="project" value="UniProtKB-KW"/>
</dbReference>
<evidence type="ECO:0000256" key="10">
    <source>
        <dbReference type="ARBA" id="ARBA00023125"/>
    </source>
</evidence>
<proteinExistence type="inferred from homology"/>
<dbReference type="InterPro" id="IPR006295">
    <property type="entry name" value="DNA_primase_DnaG"/>
</dbReference>
<dbReference type="eggNOG" id="COG0358">
    <property type="taxonomic scope" value="Bacteria"/>
</dbReference>
<keyword evidence="5 12" id="KW-0235">DNA replication</keyword>
<keyword evidence="10 12" id="KW-0238">DNA-binding</keyword>
<dbReference type="HAMAP" id="MF_00974">
    <property type="entry name" value="DNA_primase_DnaG"/>
    <property type="match status" value="1"/>
</dbReference>
<comment type="catalytic activity">
    <reaction evidence="12">
        <text>ssDNA + n NTP = ssDNA/pppN(pN)n-1 hybrid + (n-1) diphosphate.</text>
        <dbReference type="EC" id="2.7.7.101"/>
    </reaction>
</comment>
<dbReference type="Gene3D" id="3.40.1360.10">
    <property type="match status" value="1"/>
</dbReference>
<comment type="similarity">
    <text evidence="12">Belongs to the DnaG primase family.</text>
</comment>
<dbReference type="Pfam" id="PF01807">
    <property type="entry name" value="Zn_ribbon_DnaG"/>
    <property type="match status" value="1"/>
</dbReference>
<keyword evidence="15" id="KW-1185">Reference proteome</keyword>
<dbReference type="PROSITE" id="PS50880">
    <property type="entry name" value="TOPRIM"/>
    <property type="match status" value="1"/>
</dbReference>
<evidence type="ECO:0000313" key="14">
    <source>
        <dbReference type="EMBL" id="ADE19460.1"/>
    </source>
</evidence>
<dbReference type="SMART" id="SM00493">
    <property type="entry name" value="TOPRIM"/>
    <property type="match status" value="1"/>
</dbReference>
<dbReference type="HOGENOM" id="CLU_013501_3_3_14"/>
<evidence type="ECO:0000256" key="8">
    <source>
        <dbReference type="ARBA" id="ARBA00022833"/>
    </source>
</evidence>
<accession>D5E584</accession>
<dbReference type="InterPro" id="IPR036977">
    <property type="entry name" value="DNA_primase_Znf_CHC2"/>
</dbReference>
<dbReference type="Gene3D" id="3.90.580.10">
    <property type="entry name" value="Zinc finger, CHC2-type domain"/>
    <property type="match status" value="1"/>
</dbReference>
<evidence type="ECO:0000256" key="11">
    <source>
        <dbReference type="ARBA" id="ARBA00023163"/>
    </source>
</evidence>
<evidence type="ECO:0000313" key="15">
    <source>
        <dbReference type="Proteomes" id="UP000001845"/>
    </source>
</evidence>
<protein>
    <recommendedName>
        <fullName evidence="12">DNA primase</fullName>
        <ecNumber evidence="12">2.7.7.101</ecNumber>
    </recommendedName>
</protein>
<evidence type="ECO:0000256" key="12">
    <source>
        <dbReference type="HAMAP-Rule" id="MF_00974"/>
    </source>
</evidence>
<comment type="domain">
    <text evidence="12">Contains an N-terminal zinc-binding domain, a central core domain that contains the primase activity, and a C-terminal DnaB-binding domain.</text>
</comment>
<reference key="2">
    <citation type="submission" date="2010-03" db="EMBL/GenBank/DDBJ databases">
        <authorList>
            <person name="Ma Z."/>
            <person name="Wang X."/>
            <person name="Liu H."/>
        </authorList>
    </citation>
    <scope>NUCLEOTIDE SEQUENCE</scope>
    <source>
        <strain>MP145</strain>
    </source>
</reference>
<dbReference type="InterPro" id="IPR034151">
    <property type="entry name" value="TOPRIM_DnaG_bac"/>
</dbReference>
<dbReference type="GO" id="GO:0003677">
    <property type="term" value="F:DNA binding"/>
    <property type="evidence" value="ECO:0007669"/>
    <property type="project" value="UniProtKB-KW"/>
</dbReference>
<dbReference type="KEGG" id="mcd:MCRO_0275"/>
<dbReference type="OrthoDB" id="9803773at2"/>
<keyword evidence="6 12" id="KW-0479">Metal-binding</keyword>
<dbReference type="SMART" id="SM00400">
    <property type="entry name" value="ZnF_CHCC"/>
    <property type="match status" value="1"/>
</dbReference>
<comment type="cofactor">
    <cofactor evidence="12">
        <name>Zn(2+)</name>
        <dbReference type="ChEBI" id="CHEBI:29105"/>
    </cofactor>
    <text evidence="12">Binds 1 zinc ion per monomer.</text>
</comment>
<dbReference type="InterPro" id="IPR002694">
    <property type="entry name" value="Znf_CHC2"/>
</dbReference>
<dbReference type="FunFam" id="3.90.580.10:FF:000001">
    <property type="entry name" value="DNA primase"/>
    <property type="match status" value="1"/>
</dbReference>
<keyword evidence="8 12" id="KW-0862">Zinc</keyword>
<evidence type="ECO:0000259" key="13">
    <source>
        <dbReference type="PROSITE" id="PS50880"/>
    </source>
</evidence>
<name>D5E584_MYCCM</name>
<dbReference type="Gene3D" id="3.90.980.10">
    <property type="entry name" value="DNA primase, catalytic core, N-terminal domain"/>
    <property type="match status" value="1"/>
</dbReference>
<dbReference type="EC" id="2.7.7.101" evidence="12"/>
<keyword evidence="3 12" id="KW-0808">Transferase</keyword>
<dbReference type="AlphaFoldDB" id="D5E584"/>
<dbReference type="PANTHER" id="PTHR30313">
    <property type="entry name" value="DNA PRIMASE"/>
    <property type="match status" value="1"/>
</dbReference>
<evidence type="ECO:0000256" key="6">
    <source>
        <dbReference type="ARBA" id="ARBA00022723"/>
    </source>
</evidence>
<feature type="zinc finger region" description="CHC2-type" evidence="12">
    <location>
        <begin position="39"/>
        <end position="63"/>
    </location>
</feature>
<dbReference type="Proteomes" id="UP000001845">
    <property type="component" value="Chromosome"/>
</dbReference>
<comment type="function">
    <text evidence="12">RNA polymerase that catalyzes the synthesis of short RNA molecules used as primers for DNA polymerase during DNA replication.</text>
</comment>